<evidence type="ECO:0000256" key="1">
    <source>
        <dbReference type="SAM" id="MobiDB-lite"/>
    </source>
</evidence>
<protein>
    <submittedName>
        <fullName evidence="2">Uncharacterized protein</fullName>
    </submittedName>
</protein>
<dbReference type="VEuPathDB" id="FungiDB:AMAG_19316"/>
<reference evidence="3" key="2">
    <citation type="submission" date="2009-11" db="EMBL/GenBank/DDBJ databases">
        <title>The Genome Sequence of Allomyces macrogynus strain ATCC 38327.</title>
        <authorList>
            <consortium name="The Broad Institute Genome Sequencing Platform"/>
            <person name="Russ C."/>
            <person name="Cuomo C."/>
            <person name="Shea T."/>
            <person name="Young S.K."/>
            <person name="Zeng Q."/>
            <person name="Koehrsen M."/>
            <person name="Haas B."/>
            <person name="Borodovsky M."/>
            <person name="Guigo R."/>
            <person name="Alvarado L."/>
            <person name="Berlin A."/>
            <person name="Borenstein D."/>
            <person name="Chen Z."/>
            <person name="Engels R."/>
            <person name="Freedman E."/>
            <person name="Gellesch M."/>
            <person name="Goldberg J."/>
            <person name="Griggs A."/>
            <person name="Gujja S."/>
            <person name="Heiman D."/>
            <person name="Hepburn T."/>
            <person name="Howarth C."/>
            <person name="Jen D."/>
            <person name="Larson L."/>
            <person name="Lewis B."/>
            <person name="Mehta T."/>
            <person name="Park D."/>
            <person name="Pearson M."/>
            <person name="Roberts A."/>
            <person name="Saif S."/>
            <person name="Shenoy N."/>
            <person name="Sisk P."/>
            <person name="Stolte C."/>
            <person name="Sykes S."/>
            <person name="Walk T."/>
            <person name="White J."/>
            <person name="Yandava C."/>
            <person name="Burger G."/>
            <person name="Gray M.W."/>
            <person name="Holland P.W.H."/>
            <person name="King N."/>
            <person name="Lang F.B.F."/>
            <person name="Roger A.J."/>
            <person name="Ruiz-Trillo I."/>
            <person name="Lander E."/>
            <person name="Nusbaum C."/>
        </authorList>
    </citation>
    <scope>NUCLEOTIDE SEQUENCE [LARGE SCALE GENOMIC DNA]</scope>
    <source>
        <strain evidence="3">ATCC 38327</strain>
    </source>
</reference>
<dbReference type="EMBL" id="GG745349">
    <property type="protein sequence ID" value="KNE66031.1"/>
    <property type="molecule type" value="Genomic_DNA"/>
</dbReference>
<feature type="region of interest" description="Disordered" evidence="1">
    <location>
        <begin position="273"/>
        <end position="300"/>
    </location>
</feature>
<gene>
    <name evidence="2" type="ORF">AMAG_19316</name>
</gene>
<evidence type="ECO:0000313" key="2">
    <source>
        <dbReference type="EMBL" id="KNE66031.1"/>
    </source>
</evidence>
<feature type="region of interest" description="Disordered" evidence="1">
    <location>
        <begin position="124"/>
        <end position="143"/>
    </location>
</feature>
<feature type="region of interest" description="Disordered" evidence="1">
    <location>
        <begin position="170"/>
        <end position="203"/>
    </location>
</feature>
<feature type="region of interest" description="Disordered" evidence="1">
    <location>
        <begin position="42"/>
        <end position="81"/>
    </location>
</feature>
<reference evidence="2 3" key="1">
    <citation type="submission" date="2009-11" db="EMBL/GenBank/DDBJ databases">
        <title>Annotation of Allomyces macrogynus ATCC 38327.</title>
        <authorList>
            <consortium name="The Broad Institute Genome Sequencing Platform"/>
            <person name="Russ C."/>
            <person name="Cuomo C."/>
            <person name="Burger G."/>
            <person name="Gray M.W."/>
            <person name="Holland P.W.H."/>
            <person name="King N."/>
            <person name="Lang F.B.F."/>
            <person name="Roger A.J."/>
            <person name="Ruiz-Trillo I."/>
            <person name="Young S.K."/>
            <person name="Zeng Q."/>
            <person name="Gargeya S."/>
            <person name="Fitzgerald M."/>
            <person name="Haas B."/>
            <person name="Abouelleil A."/>
            <person name="Alvarado L."/>
            <person name="Arachchi H.M."/>
            <person name="Berlin A."/>
            <person name="Chapman S.B."/>
            <person name="Gearin G."/>
            <person name="Goldberg J."/>
            <person name="Griggs A."/>
            <person name="Gujja S."/>
            <person name="Hansen M."/>
            <person name="Heiman D."/>
            <person name="Howarth C."/>
            <person name="Larimer J."/>
            <person name="Lui A."/>
            <person name="MacDonald P.J.P."/>
            <person name="McCowen C."/>
            <person name="Montmayeur A."/>
            <person name="Murphy C."/>
            <person name="Neiman D."/>
            <person name="Pearson M."/>
            <person name="Priest M."/>
            <person name="Roberts A."/>
            <person name="Saif S."/>
            <person name="Shea T."/>
            <person name="Sisk P."/>
            <person name="Stolte C."/>
            <person name="Sykes S."/>
            <person name="Wortman J."/>
            <person name="Nusbaum C."/>
            <person name="Birren B."/>
        </authorList>
    </citation>
    <scope>NUCLEOTIDE SEQUENCE [LARGE SCALE GENOMIC DNA]</scope>
    <source>
        <strain evidence="2 3">ATCC 38327</strain>
    </source>
</reference>
<accession>A0A0L0SU91</accession>
<organism evidence="2 3">
    <name type="scientific">Allomyces macrogynus (strain ATCC 38327)</name>
    <name type="common">Allomyces javanicus var. macrogynus</name>
    <dbReference type="NCBI Taxonomy" id="578462"/>
    <lineage>
        <taxon>Eukaryota</taxon>
        <taxon>Fungi</taxon>
        <taxon>Fungi incertae sedis</taxon>
        <taxon>Blastocladiomycota</taxon>
        <taxon>Blastocladiomycetes</taxon>
        <taxon>Blastocladiales</taxon>
        <taxon>Blastocladiaceae</taxon>
        <taxon>Allomyces</taxon>
    </lineage>
</organism>
<feature type="region of interest" description="Disordered" evidence="1">
    <location>
        <begin position="1"/>
        <end position="21"/>
    </location>
</feature>
<name>A0A0L0SU91_ALLM3</name>
<sequence length="300" mass="31422">MAAAAASATTPRVPPPPYDATMHDRLAAWLRDHDARLRAQVDRLNDDDDEDIHDALQRYNGGLGNGHDGDDDLSDSSSASGSDLTLAMMRSAQPYARTRDVLAHGEDVEDELEAVVLREQHPALAYSSDEEGGDSDLEVPVAGPRNAVPGNVYRGASAAAAAAARAVSPVSSSDDEADGAAGGHTQHAHRHHHHRHHHHEQAPAALATTVAAAQPTDARARDVVDMMRQLRRELDYVSSVMADHLPAPGGTAATGRASPGQLPAAVPVQDLLTPSTDTLPDIAPPVRAAVDARHGPSPGG</sequence>
<dbReference type="Proteomes" id="UP000054350">
    <property type="component" value="Unassembled WGS sequence"/>
</dbReference>
<dbReference type="AlphaFoldDB" id="A0A0L0SU91"/>
<feature type="compositionally biased region" description="Basic residues" evidence="1">
    <location>
        <begin position="186"/>
        <end position="199"/>
    </location>
</feature>
<evidence type="ECO:0000313" key="3">
    <source>
        <dbReference type="Proteomes" id="UP000054350"/>
    </source>
</evidence>
<feature type="compositionally biased region" description="Acidic residues" evidence="1">
    <location>
        <begin position="128"/>
        <end position="137"/>
    </location>
</feature>
<feature type="compositionally biased region" description="Low complexity" evidence="1">
    <location>
        <begin position="1"/>
        <end position="11"/>
    </location>
</feature>
<keyword evidence="3" id="KW-1185">Reference proteome</keyword>
<proteinExistence type="predicted"/>